<keyword evidence="2" id="KW-0813">Transport</keyword>
<evidence type="ECO:0000256" key="6">
    <source>
        <dbReference type="ARBA" id="ARBA00033748"/>
    </source>
</evidence>
<dbReference type="AlphaFoldDB" id="A0A135TPU6"/>
<keyword evidence="5 8" id="KW-0472">Membrane</keyword>
<feature type="transmembrane region" description="Helical" evidence="8">
    <location>
        <begin position="162"/>
        <end position="181"/>
    </location>
</feature>
<feature type="transmembrane region" description="Helical" evidence="8">
    <location>
        <begin position="260"/>
        <end position="280"/>
    </location>
</feature>
<feature type="transmembrane region" description="Helical" evidence="8">
    <location>
        <begin position="76"/>
        <end position="93"/>
    </location>
</feature>
<dbReference type="InterPro" id="IPR051260">
    <property type="entry name" value="Diverse_substr_monoxygenases"/>
</dbReference>
<keyword evidence="3 8" id="KW-0812">Transmembrane</keyword>
<evidence type="ECO:0000313" key="10">
    <source>
        <dbReference type="EMBL" id="KXH50155.1"/>
    </source>
</evidence>
<dbReference type="NCBIfam" id="TIGR03860">
    <property type="entry name" value="FMN_nitrolo"/>
    <property type="match status" value="1"/>
</dbReference>
<evidence type="ECO:0000256" key="5">
    <source>
        <dbReference type="ARBA" id="ARBA00023136"/>
    </source>
</evidence>
<feature type="domain" description="Luciferase-like" evidence="9">
    <location>
        <begin position="581"/>
        <end position="948"/>
    </location>
</feature>
<feature type="transmembrane region" description="Helical" evidence="8">
    <location>
        <begin position="425"/>
        <end position="446"/>
    </location>
</feature>
<evidence type="ECO:0000313" key="11">
    <source>
        <dbReference type="Proteomes" id="UP000070328"/>
    </source>
</evidence>
<dbReference type="Proteomes" id="UP000070328">
    <property type="component" value="Unassembled WGS sequence"/>
</dbReference>
<feature type="transmembrane region" description="Helical" evidence="8">
    <location>
        <begin position="391"/>
        <end position="413"/>
    </location>
</feature>
<evidence type="ECO:0000259" key="9">
    <source>
        <dbReference type="Pfam" id="PF00296"/>
    </source>
</evidence>
<dbReference type="InterPro" id="IPR011701">
    <property type="entry name" value="MFS"/>
</dbReference>
<dbReference type="FunFam" id="1.20.1250.20:FF:000065">
    <property type="entry name" value="Putative MFS pantothenate transporter"/>
    <property type="match status" value="1"/>
</dbReference>
<dbReference type="InterPro" id="IPR011251">
    <property type="entry name" value="Luciferase-like_dom"/>
</dbReference>
<dbReference type="GO" id="GO:0016020">
    <property type="term" value="C:membrane"/>
    <property type="evidence" value="ECO:0007669"/>
    <property type="project" value="UniProtKB-SubCell"/>
</dbReference>
<evidence type="ECO:0000256" key="1">
    <source>
        <dbReference type="ARBA" id="ARBA00004141"/>
    </source>
</evidence>
<evidence type="ECO:0000256" key="8">
    <source>
        <dbReference type="SAM" id="Phobius"/>
    </source>
</evidence>
<evidence type="ECO:0000256" key="4">
    <source>
        <dbReference type="ARBA" id="ARBA00022989"/>
    </source>
</evidence>
<evidence type="ECO:0000256" key="3">
    <source>
        <dbReference type="ARBA" id="ARBA00022692"/>
    </source>
</evidence>
<dbReference type="GO" id="GO:0016705">
    <property type="term" value="F:oxidoreductase activity, acting on paired donors, with incorporation or reduction of molecular oxygen"/>
    <property type="evidence" value="ECO:0007669"/>
    <property type="project" value="InterPro"/>
</dbReference>
<dbReference type="GO" id="GO:0006508">
    <property type="term" value="P:proteolysis"/>
    <property type="evidence" value="ECO:0007669"/>
    <property type="project" value="UniProtKB-KW"/>
</dbReference>
<feature type="transmembrane region" description="Helical" evidence="8">
    <location>
        <begin position="196"/>
        <end position="216"/>
    </location>
</feature>
<feature type="transmembrane region" description="Helical" evidence="8">
    <location>
        <begin position="505"/>
        <end position="523"/>
    </location>
</feature>
<sequence length="1033" mass="115358">MVVQARRKWWHIQWYSDTDTPEERKLINRLDLLIVPYAVLSYWVKYIDQSNLNNAYVAGLKEDLGFKGNELVQLQTFYIIGAVTGQLPMMFVLTYIPIHWLIPFLDIAWGIFTLLQFRVTGFAELAAYRFLVGWFEAAFFPVMHYLFGSWYRGDEIARRGGIFYVGLSLGTLTAGLIQAGASARLDGVHGLAGWRWMYIICSLITIPIGILGYFVIPGTPEQPNRLVLKRENIELSVERLKRAGHSSHGKFKFSNLKKVFFSWQFWGIIVVDVLFWNAGIHTSSGSFLLWIKSLGRYSAAKVNELGTIAPALGIFYTLFVCFASDLVMGPAWAITMSSAWNALGLLILTIWNVPEPAKWFAFSTIYSSVALSSVFHGWVNTQLRSSPAERSFTLVLINAISQSSTAWTPLLVFPTVEAPRYPKGFAFTLACAILLIVATHILRMYVKRRDPQLENSSGFPESDHEDISTIEHGKQPPVAVPTQSRSFRWNDYAHRTEPEIFVSKYGVVITALFNIVASGLVATRCGDAPPELPAIPWKFEMTSVPIHTTNGENGVRPEGKKQILLNAFDMSTVGHLSPGQWKNPADKSATKRDLDYWIDLAKLLERGGINALFLADTYGGYDTYEGSLDNCIRRAAQWPMTDPTIPISAMAAVTKNLTFAITASTSFEPPFLLAKRFSTLDHFTRGRIGWNIVTSWKKAAFKAIGLDSPIPHDERYAQADEYLRVLYKLWEGSWADDAITPDPENDSYADPDKIRTIHHHGKFFDLDTRHIVDPSPQRTPFLFQAGTSAAGSEFAATHAEGIFVSSHSPKLLRPKVKEIREKAAALGRDPQSVKFFATFTPIVGRTDEEAQAKHEELKKYASVIGGLVLVSGWTGIDLSKIPVDQEVTAADSLEAHKVRSILDAFTTTSEHVPKWTPRVIAERAAIGGLGPVSVGSPQKVADDLEYWIREGDLDGFNLGYVTTPGTFEDVVDLLIPELRRRGIYPEAPADDVAFTAREKVYGQGQKGLRADHPGSSYKYDVYKEEDASLKRAD</sequence>
<keyword evidence="10" id="KW-0378">Hydrolase</keyword>
<dbReference type="Gene3D" id="3.20.20.30">
    <property type="entry name" value="Luciferase-like domain"/>
    <property type="match status" value="1"/>
</dbReference>
<dbReference type="InterPro" id="IPR016215">
    <property type="entry name" value="NTA_MOA"/>
</dbReference>
<dbReference type="GO" id="GO:0008233">
    <property type="term" value="F:peptidase activity"/>
    <property type="evidence" value="ECO:0007669"/>
    <property type="project" value="UniProtKB-KW"/>
</dbReference>
<feature type="transmembrane region" description="Helical" evidence="8">
    <location>
        <begin position="305"/>
        <end position="324"/>
    </location>
</feature>
<feature type="transmembrane region" description="Helical" evidence="8">
    <location>
        <begin position="359"/>
        <end position="379"/>
    </location>
</feature>
<dbReference type="GO" id="GO:0004497">
    <property type="term" value="F:monooxygenase activity"/>
    <property type="evidence" value="ECO:0007669"/>
    <property type="project" value="InterPro"/>
</dbReference>
<keyword evidence="11" id="KW-1185">Reference proteome</keyword>
<name>A0A135TPU6_9PEZI</name>
<keyword evidence="4 8" id="KW-1133">Transmembrane helix</keyword>
<comment type="caution">
    <text evidence="10">The sequence shown here is derived from an EMBL/GenBank/DDBJ whole genome shotgun (WGS) entry which is preliminary data.</text>
</comment>
<dbReference type="PANTHER" id="PTHR30011">
    <property type="entry name" value="ALKANESULFONATE MONOOXYGENASE-RELATED"/>
    <property type="match status" value="1"/>
</dbReference>
<reference evidence="10 11" key="1">
    <citation type="submission" date="2014-02" db="EMBL/GenBank/DDBJ databases">
        <title>The genome sequence of Colletotrichum simmondsii CBS122122.</title>
        <authorList>
            <person name="Baroncelli R."/>
            <person name="Thon M.R."/>
        </authorList>
    </citation>
    <scope>NUCLEOTIDE SEQUENCE [LARGE SCALE GENOMIC DNA]</scope>
    <source>
        <strain evidence="10 11">CBS122122</strain>
    </source>
</reference>
<dbReference type="PANTHER" id="PTHR30011:SF30">
    <property type="entry name" value="XENOBIOTIC COMPOUND MONOOXYGENASE, DSZA FAMILY (AFU_ORTHOLOGUE AFUA_6G01920)"/>
    <property type="match status" value="1"/>
</dbReference>
<dbReference type="OrthoDB" id="8922241at2759"/>
<dbReference type="SUPFAM" id="SSF103473">
    <property type="entry name" value="MFS general substrate transporter"/>
    <property type="match status" value="1"/>
</dbReference>
<feature type="transmembrane region" description="Helical" evidence="8">
    <location>
        <begin position="331"/>
        <end position="353"/>
    </location>
</feature>
<dbReference type="Pfam" id="PF07690">
    <property type="entry name" value="MFS_1"/>
    <property type="match status" value="1"/>
</dbReference>
<accession>A0A135TPU6</accession>
<feature type="transmembrane region" description="Helical" evidence="8">
    <location>
        <begin position="131"/>
        <end position="150"/>
    </location>
</feature>
<protein>
    <submittedName>
        <fullName evidence="10">HK97 family phage prohead protease</fullName>
    </submittedName>
</protein>
<dbReference type="InterPro" id="IPR036661">
    <property type="entry name" value="Luciferase-like_sf"/>
</dbReference>
<organism evidence="10 11">
    <name type="scientific">Colletotrichum simmondsii</name>
    <dbReference type="NCBI Taxonomy" id="703756"/>
    <lineage>
        <taxon>Eukaryota</taxon>
        <taxon>Fungi</taxon>
        <taxon>Dikarya</taxon>
        <taxon>Ascomycota</taxon>
        <taxon>Pezizomycotina</taxon>
        <taxon>Sordariomycetes</taxon>
        <taxon>Hypocreomycetidae</taxon>
        <taxon>Glomerellales</taxon>
        <taxon>Glomerellaceae</taxon>
        <taxon>Colletotrichum</taxon>
        <taxon>Colletotrichum acutatum species complex</taxon>
    </lineage>
</organism>
<evidence type="ECO:0000256" key="7">
    <source>
        <dbReference type="ARBA" id="ARBA00037968"/>
    </source>
</evidence>
<keyword evidence="10" id="KW-0645">Protease</keyword>
<comment type="similarity">
    <text evidence="6">Belongs to the NtaA/SnaA/DszA monooxygenase family.</text>
</comment>
<dbReference type="SUPFAM" id="SSF51679">
    <property type="entry name" value="Bacterial luciferase-like"/>
    <property type="match status" value="1"/>
</dbReference>
<dbReference type="Pfam" id="PF00296">
    <property type="entry name" value="Bac_luciferase"/>
    <property type="match status" value="1"/>
</dbReference>
<dbReference type="GO" id="GO:0022857">
    <property type="term" value="F:transmembrane transporter activity"/>
    <property type="evidence" value="ECO:0007669"/>
    <property type="project" value="InterPro"/>
</dbReference>
<gene>
    <name evidence="10" type="ORF">CSIM01_07379</name>
</gene>
<comment type="similarity">
    <text evidence="7">Belongs to the major facilitator superfamily. Allantoate permease family.</text>
</comment>
<proteinExistence type="inferred from homology"/>
<dbReference type="InterPro" id="IPR036259">
    <property type="entry name" value="MFS_trans_sf"/>
</dbReference>
<dbReference type="Gene3D" id="1.20.1250.20">
    <property type="entry name" value="MFS general substrate transporter like domains"/>
    <property type="match status" value="1"/>
</dbReference>
<evidence type="ECO:0000256" key="2">
    <source>
        <dbReference type="ARBA" id="ARBA00022448"/>
    </source>
</evidence>
<dbReference type="EMBL" id="JFBX01000099">
    <property type="protein sequence ID" value="KXH50155.1"/>
    <property type="molecule type" value="Genomic_DNA"/>
</dbReference>
<comment type="subcellular location">
    <subcellularLocation>
        <location evidence="1">Membrane</location>
        <topology evidence="1">Multi-pass membrane protein</topology>
    </subcellularLocation>
</comment>